<dbReference type="InterPro" id="IPR007627">
    <property type="entry name" value="RNA_pol_sigma70_r2"/>
</dbReference>
<evidence type="ECO:0000256" key="3">
    <source>
        <dbReference type="ARBA" id="ARBA00023082"/>
    </source>
</evidence>
<proteinExistence type="inferred from homology"/>
<dbReference type="GO" id="GO:0016987">
    <property type="term" value="F:sigma factor activity"/>
    <property type="evidence" value="ECO:0007669"/>
    <property type="project" value="UniProtKB-KW"/>
</dbReference>
<keyword evidence="4" id="KW-0238">DNA-binding</keyword>
<reference evidence="8 9" key="1">
    <citation type="journal article" date="2020" name="Nature">
        <title>Bacterial chemolithoautotrophy via manganese oxidation.</title>
        <authorList>
            <person name="Yu H."/>
            <person name="Leadbetter J.R."/>
        </authorList>
    </citation>
    <scope>NUCLEOTIDE SEQUENCE [LARGE SCALE GENOMIC DNA]</scope>
    <source>
        <strain evidence="8 9">RBP-1</strain>
    </source>
</reference>
<dbReference type="InterPro" id="IPR013249">
    <property type="entry name" value="RNA_pol_sigma70_r4_t2"/>
</dbReference>
<dbReference type="InterPro" id="IPR014284">
    <property type="entry name" value="RNA_pol_sigma-70_dom"/>
</dbReference>
<dbReference type="InterPro" id="IPR013324">
    <property type="entry name" value="RNA_pol_sigma_r3/r4-like"/>
</dbReference>
<dbReference type="InterPro" id="IPR039425">
    <property type="entry name" value="RNA_pol_sigma-70-like"/>
</dbReference>
<keyword evidence="9" id="KW-1185">Reference proteome</keyword>
<dbReference type="Gene3D" id="1.10.10.10">
    <property type="entry name" value="Winged helix-like DNA-binding domain superfamily/Winged helix DNA-binding domain"/>
    <property type="match status" value="1"/>
</dbReference>
<keyword evidence="3" id="KW-0731">Sigma factor</keyword>
<keyword evidence="5" id="KW-0804">Transcription</keyword>
<feature type="domain" description="RNA polymerase sigma factor 70 region 4 type 2" evidence="7">
    <location>
        <begin position="124"/>
        <end position="175"/>
    </location>
</feature>
<keyword evidence="2" id="KW-0805">Transcription regulation</keyword>
<name>A0A7X6DK51_9BURK</name>
<dbReference type="AlphaFoldDB" id="A0A7X6DK51"/>
<sequence length="185" mass="20974">MADGDRADAELAARAQQGDQRAYAELVRRHQNRIFRHLLNLTGSREEALELSQEVFLKAWEALPGWRPEAQLHTWLYRIASNLAYDLLRRRRIVSYEPLAEDWDAPADEAGPEARLQARQGMAALDAALARLPPDQREIVLLREVEGLSYDELAATLGIDEGTVKSRLARGRAALAQAYRRTHHE</sequence>
<dbReference type="PANTHER" id="PTHR43133:SF8">
    <property type="entry name" value="RNA POLYMERASE SIGMA FACTOR HI_1459-RELATED"/>
    <property type="match status" value="1"/>
</dbReference>
<evidence type="ECO:0000313" key="8">
    <source>
        <dbReference type="EMBL" id="NKE68493.1"/>
    </source>
</evidence>
<feature type="domain" description="RNA polymerase sigma-70 region 2" evidence="6">
    <location>
        <begin position="26"/>
        <end position="92"/>
    </location>
</feature>
<dbReference type="GO" id="GO:0003677">
    <property type="term" value="F:DNA binding"/>
    <property type="evidence" value="ECO:0007669"/>
    <property type="project" value="UniProtKB-KW"/>
</dbReference>
<evidence type="ECO:0000256" key="5">
    <source>
        <dbReference type="ARBA" id="ARBA00023163"/>
    </source>
</evidence>
<evidence type="ECO:0000259" key="7">
    <source>
        <dbReference type="Pfam" id="PF08281"/>
    </source>
</evidence>
<dbReference type="CDD" id="cd06171">
    <property type="entry name" value="Sigma70_r4"/>
    <property type="match status" value="1"/>
</dbReference>
<evidence type="ECO:0000256" key="1">
    <source>
        <dbReference type="ARBA" id="ARBA00010641"/>
    </source>
</evidence>
<dbReference type="InterPro" id="IPR036388">
    <property type="entry name" value="WH-like_DNA-bd_sf"/>
</dbReference>
<evidence type="ECO:0000259" key="6">
    <source>
        <dbReference type="Pfam" id="PF04542"/>
    </source>
</evidence>
<dbReference type="SUPFAM" id="SSF88659">
    <property type="entry name" value="Sigma3 and sigma4 domains of RNA polymerase sigma factors"/>
    <property type="match status" value="1"/>
</dbReference>
<dbReference type="InterPro" id="IPR013325">
    <property type="entry name" value="RNA_pol_sigma_r2"/>
</dbReference>
<evidence type="ECO:0000256" key="4">
    <source>
        <dbReference type="ARBA" id="ARBA00023125"/>
    </source>
</evidence>
<dbReference type="Pfam" id="PF08281">
    <property type="entry name" value="Sigma70_r4_2"/>
    <property type="match status" value="1"/>
</dbReference>
<evidence type="ECO:0000313" key="9">
    <source>
        <dbReference type="Proteomes" id="UP000521868"/>
    </source>
</evidence>
<evidence type="ECO:0000256" key="2">
    <source>
        <dbReference type="ARBA" id="ARBA00023015"/>
    </source>
</evidence>
<dbReference type="Pfam" id="PF04542">
    <property type="entry name" value="Sigma70_r2"/>
    <property type="match status" value="1"/>
</dbReference>
<dbReference type="PANTHER" id="PTHR43133">
    <property type="entry name" value="RNA POLYMERASE ECF-TYPE SIGMA FACTO"/>
    <property type="match status" value="1"/>
</dbReference>
<organism evidence="8 9">
    <name type="scientific">Ramlibacter lithotrophicus</name>
    <dbReference type="NCBI Taxonomy" id="2606681"/>
    <lineage>
        <taxon>Bacteria</taxon>
        <taxon>Pseudomonadati</taxon>
        <taxon>Pseudomonadota</taxon>
        <taxon>Betaproteobacteria</taxon>
        <taxon>Burkholderiales</taxon>
        <taxon>Comamonadaceae</taxon>
        <taxon>Ramlibacter</taxon>
    </lineage>
</organism>
<dbReference type="GO" id="GO:0006352">
    <property type="term" value="P:DNA-templated transcription initiation"/>
    <property type="evidence" value="ECO:0007669"/>
    <property type="project" value="InterPro"/>
</dbReference>
<dbReference type="SUPFAM" id="SSF88946">
    <property type="entry name" value="Sigma2 domain of RNA polymerase sigma factors"/>
    <property type="match status" value="1"/>
</dbReference>
<dbReference type="NCBIfam" id="TIGR02937">
    <property type="entry name" value="sigma70-ECF"/>
    <property type="match status" value="1"/>
</dbReference>
<comment type="similarity">
    <text evidence="1">Belongs to the sigma-70 factor family. ECF subfamily.</text>
</comment>
<gene>
    <name evidence="8" type="ORF">RAMLITH_21985</name>
</gene>
<dbReference type="Proteomes" id="UP000521868">
    <property type="component" value="Unassembled WGS sequence"/>
</dbReference>
<accession>A0A7X6DK51</accession>
<comment type="caution">
    <text evidence="8">The sequence shown here is derived from an EMBL/GenBank/DDBJ whole genome shotgun (WGS) entry which is preliminary data.</text>
</comment>
<dbReference type="Gene3D" id="1.10.1740.10">
    <property type="match status" value="1"/>
</dbReference>
<dbReference type="EMBL" id="VTOX01000010">
    <property type="protein sequence ID" value="NKE68493.1"/>
    <property type="molecule type" value="Genomic_DNA"/>
</dbReference>
<protein>
    <submittedName>
        <fullName evidence="8">Sigma-70 family RNA polymerase sigma factor</fullName>
    </submittedName>
</protein>